<dbReference type="GO" id="GO:0006355">
    <property type="term" value="P:regulation of DNA-templated transcription"/>
    <property type="evidence" value="ECO:0007669"/>
    <property type="project" value="InterPro"/>
</dbReference>
<accession>A0A3N4G5Q2</accession>
<dbReference type="InterPro" id="IPR011608">
    <property type="entry name" value="PRD"/>
</dbReference>
<feature type="domain" description="PRD" evidence="4">
    <location>
        <begin position="181"/>
        <end position="295"/>
    </location>
</feature>
<sequence>MPFFNERGVILKIIQSLNQNALLVRDDKENEFIALGKGIGFGKKKGDCIDNKLITTIYSMKSTVQEQKILEQLKDIDETILIMADEISELAKKDLSEELNESFVFSLASHLQYSFEREIDNDIPLQPFHYEIKYLYPKEYKLANKAVNYINEKYETKLPESEKAFITLYFVNGLKDSTSFQETIRLSQILSDIVKIVEEESHQILDKNTVNYSRFIVHLRYFLFRQLQQDNPNNKEDENILELYESSARLYSSQRKIVQKIKQYLLEVHEIKFNHAESFYLLIHLIRLLDENINN</sequence>
<dbReference type="GO" id="GO:0003723">
    <property type="term" value="F:RNA binding"/>
    <property type="evidence" value="ECO:0007669"/>
    <property type="project" value="InterPro"/>
</dbReference>
<dbReference type="Proteomes" id="UP000273977">
    <property type="component" value="Unassembled WGS sequence"/>
</dbReference>
<organism evidence="5 6">
    <name type="scientific">Aerococcus agrisoli</name>
    <dbReference type="NCBI Taxonomy" id="2487350"/>
    <lineage>
        <taxon>Bacteria</taxon>
        <taxon>Bacillati</taxon>
        <taxon>Bacillota</taxon>
        <taxon>Bacilli</taxon>
        <taxon>Lactobacillales</taxon>
        <taxon>Aerococcaceae</taxon>
        <taxon>Aerococcus</taxon>
    </lineage>
</organism>
<dbReference type="AlphaFoldDB" id="A0A3N4G5Q2"/>
<evidence type="ECO:0000259" key="4">
    <source>
        <dbReference type="PROSITE" id="PS51372"/>
    </source>
</evidence>
<feature type="domain" description="PRD" evidence="4">
    <location>
        <begin position="75"/>
        <end position="180"/>
    </location>
</feature>
<evidence type="ECO:0000256" key="2">
    <source>
        <dbReference type="ARBA" id="ARBA00023015"/>
    </source>
</evidence>
<dbReference type="InterPro" id="IPR050661">
    <property type="entry name" value="BglG_antiterminators"/>
</dbReference>
<dbReference type="SUPFAM" id="SSF50151">
    <property type="entry name" value="SacY-like RNA-binding domain"/>
    <property type="match status" value="1"/>
</dbReference>
<dbReference type="InterPro" id="IPR036634">
    <property type="entry name" value="PRD_sf"/>
</dbReference>
<gene>
    <name evidence="5" type="ORF">EF384_08065</name>
</gene>
<dbReference type="InterPro" id="IPR036650">
    <property type="entry name" value="CAT_RNA-bd_dom_sf"/>
</dbReference>
<dbReference type="Gene3D" id="1.10.1790.10">
    <property type="entry name" value="PRD domain"/>
    <property type="match status" value="2"/>
</dbReference>
<dbReference type="PANTHER" id="PTHR30185:SF18">
    <property type="entry name" value="TRANSCRIPTIONAL REGULATOR MTLR"/>
    <property type="match status" value="1"/>
</dbReference>
<name>A0A3N4G5Q2_9LACT</name>
<dbReference type="PANTHER" id="PTHR30185">
    <property type="entry name" value="CRYPTIC BETA-GLUCOSIDE BGL OPERON ANTITERMINATOR"/>
    <property type="match status" value="1"/>
</dbReference>
<evidence type="ECO:0000313" key="5">
    <source>
        <dbReference type="EMBL" id="RPA57428.1"/>
    </source>
</evidence>
<dbReference type="EMBL" id="RKMG01000029">
    <property type="protein sequence ID" value="RPA57428.1"/>
    <property type="molecule type" value="Genomic_DNA"/>
</dbReference>
<proteinExistence type="predicted"/>
<protein>
    <submittedName>
        <fullName evidence="5">PRD domain-containing protein</fullName>
    </submittedName>
</protein>
<dbReference type="SMART" id="SM01061">
    <property type="entry name" value="CAT_RBD"/>
    <property type="match status" value="1"/>
</dbReference>
<keyword evidence="6" id="KW-1185">Reference proteome</keyword>
<comment type="caution">
    <text evidence="5">The sequence shown here is derived from an EMBL/GenBank/DDBJ whole genome shotgun (WGS) entry which is preliminary data.</text>
</comment>
<dbReference type="Pfam" id="PF03123">
    <property type="entry name" value="CAT_RBD"/>
    <property type="match status" value="1"/>
</dbReference>
<dbReference type="InterPro" id="IPR004341">
    <property type="entry name" value="CAT_RNA-bd_dom"/>
</dbReference>
<keyword evidence="3" id="KW-0804">Transcription</keyword>
<evidence type="ECO:0000256" key="1">
    <source>
        <dbReference type="ARBA" id="ARBA00022737"/>
    </source>
</evidence>
<dbReference type="Pfam" id="PF00874">
    <property type="entry name" value="PRD"/>
    <property type="match status" value="2"/>
</dbReference>
<dbReference type="SUPFAM" id="SSF63520">
    <property type="entry name" value="PTS-regulatory domain, PRD"/>
    <property type="match status" value="2"/>
</dbReference>
<dbReference type="OrthoDB" id="9813552at2"/>
<dbReference type="Gene3D" id="2.30.24.10">
    <property type="entry name" value="CAT RNA-binding domain"/>
    <property type="match status" value="1"/>
</dbReference>
<keyword evidence="1" id="KW-0677">Repeat</keyword>
<dbReference type="PROSITE" id="PS51372">
    <property type="entry name" value="PRD_2"/>
    <property type="match status" value="2"/>
</dbReference>
<evidence type="ECO:0000256" key="3">
    <source>
        <dbReference type="ARBA" id="ARBA00023163"/>
    </source>
</evidence>
<keyword evidence="2" id="KW-0805">Transcription regulation</keyword>
<reference evidence="5 6" key="1">
    <citation type="submission" date="2018-11" db="EMBL/GenBank/DDBJ databases">
        <title>Aerococcus sp. SJQ22, whole genome shotgun sequence.</title>
        <authorList>
            <person name="Sun L."/>
            <person name="Gao X."/>
            <person name="Chen W."/>
            <person name="Huang K."/>
        </authorList>
    </citation>
    <scope>NUCLEOTIDE SEQUENCE [LARGE SCALE GENOMIC DNA]</scope>
    <source>
        <strain evidence="5 6">SJQ22</strain>
    </source>
</reference>
<evidence type="ECO:0000313" key="6">
    <source>
        <dbReference type="Proteomes" id="UP000273977"/>
    </source>
</evidence>
<dbReference type="RefSeq" id="WP_123780966.1">
    <property type="nucleotide sequence ID" value="NZ_RKMG01000029.1"/>
</dbReference>